<dbReference type="InterPro" id="IPR036397">
    <property type="entry name" value="RNaseH_sf"/>
</dbReference>
<dbReference type="AlphaFoldDB" id="A0A8J3VZK8"/>
<dbReference type="GO" id="GO:0005829">
    <property type="term" value="C:cytosol"/>
    <property type="evidence" value="ECO:0007669"/>
    <property type="project" value="TreeGrafter"/>
</dbReference>
<dbReference type="PANTHER" id="PTHR30231:SF4">
    <property type="entry name" value="PROTEIN NEN2"/>
    <property type="match status" value="1"/>
</dbReference>
<keyword evidence="3" id="KW-0269">Exonuclease</keyword>
<dbReference type="Gene3D" id="3.30.420.10">
    <property type="entry name" value="Ribonuclease H-like superfamily/Ribonuclease H"/>
    <property type="match status" value="1"/>
</dbReference>
<reference evidence="5" key="1">
    <citation type="submission" date="2021-01" db="EMBL/GenBank/DDBJ databases">
        <title>Whole genome shotgun sequence of Sphaerimonospora thailandensis NBRC 107569.</title>
        <authorList>
            <person name="Komaki H."/>
            <person name="Tamura T."/>
        </authorList>
    </citation>
    <scope>NUCLEOTIDE SEQUENCE</scope>
    <source>
        <strain evidence="5">NBRC 107569</strain>
    </source>
</reference>
<evidence type="ECO:0000313" key="5">
    <source>
        <dbReference type="EMBL" id="GIH71269.1"/>
    </source>
</evidence>
<dbReference type="InterPro" id="IPR036420">
    <property type="entry name" value="BRCT_dom_sf"/>
</dbReference>
<dbReference type="GO" id="GO:0008408">
    <property type="term" value="F:3'-5' exonuclease activity"/>
    <property type="evidence" value="ECO:0007669"/>
    <property type="project" value="TreeGrafter"/>
</dbReference>
<keyword evidence="2" id="KW-0378">Hydrolase</keyword>
<organism evidence="5 6">
    <name type="scientific">Sphaerimonospora thailandensis</name>
    <dbReference type="NCBI Taxonomy" id="795644"/>
    <lineage>
        <taxon>Bacteria</taxon>
        <taxon>Bacillati</taxon>
        <taxon>Actinomycetota</taxon>
        <taxon>Actinomycetes</taxon>
        <taxon>Streptosporangiales</taxon>
        <taxon>Streptosporangiaceae</taxon>
        <taxon>Sphaerimonospora</taxon>
    </lineage>
</organism>
<name>A0A8J3VZK8_9ACTN</name>
<dbReference type="NCBIfam" id="TIGR00573">
    <property type="entry name" value="dnaq"/>
    <property type="match status" value="1"/>
</dbReference>
<dbReference type="InterPro" id="IPR029024">
    <property type="entry name" value="TerB-like"/>
</dbReference>
<dbReference type="Proteomes" id="UP000610966">
    <property type="component" value="Unassembled WGS sequence"/>
</dbReference>
<dbReference type="EMBL" id="BOOG01000033">
    <property type="protein sequence ID" value="GIH71269.1"/>
    <property type="molecule type" value="Genomic_DNA"/>
</dbReference>
<evidence type="ECO:0000256" key="2">
    <source>
        <dbReference type="ARBA" id="ARBA00022801"/>
    </source>
</evidence>
<dbReference type="SUPFAM" id="SSF158682">
    <property type="entry name" value="TerB-like"/>
    <property type="match status" value="1"/>
</dbReference>
<sequence>MANGPLGYAVIDVETTGLAPRRNDRVIEIGVVHLTPTGEVTGEWATLLNPERDLGPQHIHGIRAADVRHAPTFKDIAGPLAELLHGRVVVAHNLPFDLGFVSQEFSRLGADVPLRRDLGICTMAEAARYLPEAPRALAACCAMADIPLNGHHDALIDARAAAALLRHYLGLAAPAVPWRDLLHLATQTSWPHLPPSDTPAVRRGVAADRNGHFLARIVDRLPRVPHPAAADSYLALLDQVLLDHHISAAEADALVQLATDLGLGREDLERLHRGYLAALAGAALADGVVTEAERRELGLVAALLDLPPAAVETALSRTAGETTPAISRFQLTPGDLIVFTGEMDGGREAWEARARRAGYIPHPSVTKKVRLLVAADPDTLSGKARKARAYGLPIVTPDAFSRLIG</sequence>
<evidence type="ECO:0000256" key="3">
    <source>
        <dbReference type="ARBA" id="ARBA00022839"/>
    </source>
</evidence>
<feature type="domain" description="Exonuclease" evidence="4">
    <location>
        <begin position="7"/>
        <end position="174"/>
    </location>
</feature>
<evidence type="ECO:0000259" key="4">
    <source>
        <dbReference type="SMART" id="SM00479"/>
    </source>
</evidence>
<dbReference type="InterPro" id="IPR013520">
    <property type="entry name" value="Ribonucl_H"/>
</dbReference>
<dbReference type="SUPFAM" id="SSF53098">
    <property type="entry name" value="Ribonuclease H-like"/>
    <property type="match status" value="1"/>
</dbReference>
<dbReference type="Gene3D" id="3.40.50.10190">
    <property type="entry name" value="BRCT domain"/>
    <property type="match status" value="1"/>
</dbReference>
<dbReference type="GO" id="GO:0003887">
    <property type="term" value="F:DNA-directed DNA polymerase activity"/>
    <property type="evidence" value="ECO:0007669"/>
    <property type="project" value="InterPro"/>
</dbReference>
<dbReference type="PANTHER" id="PTHR30231">
    <property type="entry name" value="DNA POLYMERASE III SUBUNIT EPSILON"/>
    <property type="match status" value="1"/>
</dbReference>
<keyword evidence="1" id="KW-0540">Nuclease</keyword>
<evidence type="ECO:0000256" key="1">
    <source>
        <dbReference type="ARBA" id="ARBA00022722"/>
    </source>
</evidence>
<dbReference type="GO" id="GO:0006260">
    <property type="term" value="P:DNA replication"/>
    <property type="evidence" value="ECO:0007669"/>
    <property type="project" value="InterPro"/>
</dbReference>
<gene>
    <name evidence="5" type="ORF">Mth01_35220</name>
</gene>
<dbReference type="SUPFAM" id="SSF52113">
    <property type="entry name" value="BRCT domain"/>
    <property type="match status" value="1"/>
</dbReference>
<dbReference type="CDD" id="cd06127">
    <property type="entry name" value="DEDDh"/>
    <property type="match status" value="1"/>
</dbReference>
<accession>A0A8J3VZK8</accession>
<dbReference type="Pfam" id="PF00929">
    <property type="entry name" value="RNase_T"/>
    <property type="match status" value="1"/>
</dbReference>
<dbReference type="InterPro" id="IPR012337">
    <property type="entry name" value="RNaseH-like_sf"/>
</dbReference>
<dbReference type="FunFam" id="3.30.420.10:FF:000045">
    <property type="entry name" value="3'-5' exonuclease DinG"/>
    <property type="match status" value="1"/>
</dbReference>
<dbReference type="RefSeq" id="WP_204016973.1">
    <property type="nucleotide sequence ID" value="NZ_BOOG01000033.1"/>
</dbReference>
<dbReference type="SMART" id="SM00479">
    <property type="entry name" value="EXOIII"/>
    <property type="match status" value="1"/>
</dbReference>
<keyword evidence="6" id="KW-1185">Reference proteome</keyword>
<evidence type="ECO:0000313" key="6">
    <source>
        <dbReference type="Proteomes" id="UP000610966"/>
    </source>
</evidence>
<proteinExistence type="predicted"/>
<dbReference type="InterPro" id="IPR006054">
    <property type="entry name" value="DnaQ"/>
</dbReference>
<dbReference type="GO" id="GO:0003677">
    <property type="term" value="F:DNA binding"/>
    <property type="evidence" value="ECO:0007669"/>
    <property type="project" value="InterPro"/>
</dbReference>
<comment type="caution">
    <text evidence="5">The sequence shown here is derived from an EMBL/GenBank/DDBJ whole genome shotgun (WGS) entry which is preliminary data.</text>
</comment>
<protein>
    <recommendedName>
        <fullName evidence="4">Exonuclease domain-containing protein</fullName>
    </recommendedName>
</protein>